<evidence type="ECO:0000313" key="4">
    <source>
        <dbReference type="Proteomes" id="UP001549047"/>
    </source>
</evidence>
<comment type="caution">
    <text evidence="3">The sequence shown here is derived from an EMBL/GenBank/DDBJ whole genome shotgun (WGS) entry which is preliminary data.</text>
</comment>
<proteinExistence type="predicted"/>
<feature type="transmembrane region" description="Helical" evidence="1">
    <location>
        <begin position="353"/>
        <end position="375"/>
    </location>
</feature>
<keyword evidence="1" id="KW-0472">Membrane</keyword>
<dbReference type="InterPro" id="IPR001054">
    <property type="entry name" value="A/G_cyclase"/>
</dbReference>
<dbReference type="Gene3D" id="3.30.70.1230">
    <property type="entry name" value="Nucleotide cyclase"/>
    <property type="match status" value="1"/>
</dbReference>
<dbReference type="EC" id="4.6.1.1" evidence="3"/>
<feature type="transmembrane region" description="Helical" evidence="1">
    <location>
        <begin position="381"/>
        <end position="401"/>
    </location>
</feature>
<dbReference type="SMART" id="SM00044">
    <property type="entry name" value="CYCc"/>
    <property type="match status" value="1"/>
</dbReference>
<dbReference type="InterPro" id="IPR029787">
    <property type="entry name" value="Nucleotide_cyclase"/>
</dbReference>
<dbReference type="GO" id="GO:0004016">
    <property type="term" value="F:adenylate cyclase activity"/>
    <property type="evidence" value="ECO:0007669"/>
    <property type="project" value="UniProtKB-EC"/>
</dbReference>
<dbReference type="EMBL" id="JBEPMB010000002">
    <property type="protein sequence ID" value="MET3613448.1"/>
    <property type="molecule type" value="Genomic_DNA"/>
</dbReference>
<dbReference type="Pfam" id="PF00211">
    <property type="entry name" value="Guanylate_cyc"/>
    <property type="match status" value="1"/>
</dbReference>
<keyword evidence="1" id="KW-1133">Transmembrane helix</keyword>
<dbReference type="SUPFAM" id="SSF55073">
    <property type="entry name" value="Nucleotide cyclase"/>
    <property type="match status" value="1"/>
</dbReference>
<dbReference type="Proteomes" id="UP001549047">
    <property type="component" value="Unassembled WGS sequence"/>
</dbReference>
<dbReference type="InterPro" id="IPR050697">
    <property type="entry name" value="Adenylyl/Guanylyl_Cyclase_3/4"/>
</dbReference>
<reference evidence="3 4" key="1">
    <citation type="submission" date="2024-06" db="EMBL/GenBank/DDBJ databases">
        <title>Genomic Encyclopedia of Type Strains, Phase IV (KMG-IV): sequencing the most valuable type-strain genomes for metagenomic binning, comparative biology and taxonomic classification.</title>
        <authorList>
            <person name="Goeker M."/>
        </authorList>
    </citation>
    <scope>NUCLEOTIDE SEQUENCE [LARGE SCALE GENOMIC DNA]</scope>
    <source>
        <strain evidence="3 4">DSM 29780</strain>
    </source>
</reference>
<dbReference type="SMART" id="SM01080">
    <property type="entry name" value="CHASE2"/>
    <property type="match status" value="1"/>
</dbReference>
<keyword evidence="3" id="KW-0456">Lyase</keyword>
<keyword evidence="4" id="KW-1185">Reference proteome</keyword>
<evidence type="ECO:0000256" key="1">
    <source>
        <dbReference type="SAM" id="Phobius"/>
    </source>
</evidence>
<organism evidence="3 4">
    <name type="scientific">Rhizobium aquaticum</name>
    <dbReference type="NCBI Taxonomy" id="1549636"/>
    <lineage>
        <taxon>Bacteria</taxon>
        <taxon>Pseudomonadati</taxon>
        <taxon>Pseudomonadota</taxon>
        <taxon>Alphaproteobacteria</taxon>
        <taxon>Hyphomicrobiales</taxon>
        <taxon>Rhizobiaceae</taxon>
        <taxon>Rhizobium/Agrobacterium group</taxon>
        <taxon>Rhizobium</taxon>
    </lineage>
</organism>
<feature type="domain" description="Guanylate cyclase" evidence="2">
    <location>
        <begin position="443"/>
        <end position="575"/>
    </location>
</feature>
<dbReference type="InterPro" id="IPR007890">
    <property type="entry name" value="CHASE2"/>
</dbReference>
<dbReference type="CDD" id="cd07302">
    <property type="entry name" value="CHD"/>
    <property type="match status" value="1"/>
</dbReference>
<accession>A0ABV2IYD6</accession>
<evidence type="ECO:0000259" key="2">
    <source>
        <dbReference type="PROSITE" id="PS50125"/>
    </source>
</evidence>
<protein>
    <submittedName>
        <fullName evidence="3">Adenylate cyclase</fullName>
        <ecNumber evidence="3">4.6.1.1</ecNumber>
    </submittedName>
</protein>
<dbReference type="PROSITE" id="PS50125">
    <property type="entry name" value="GUANYLATE_CYCLASE_2"/>
    <property type="match status" value="1"/>
</dbReference>
<name>A0ABV2IYD6_9HYPH</name>
<dbReference type="PANTHER" id="PTHR43081:SF1">
    <property type="entry name" value="ADENYLATE CYCLASE, TERMINAL-DIFFERENTIATION SPECIFIC"/>
    <property type="match status" value="1"/>
</dbReference>
<keyword evidence="1" id="KW-0812">Transmembrane</keyword>
<dbReference type="Pfam" id="PF05226">
    <property type="entry name" value="CHASE2"/>
    <property type="match status" value="1"/>
</dbReference>
<sequence>MRGFWTGQALKPIQFGVWTTAALALSVFFLPQTALEGAREFYFDALTQVLPQQHDDRIVVVDIDRAALAALNGRPWSRAETARLTSAIAAAAPAALAFDLVFSADCDTANSVNEELGLALAAVPTALGFLVSDRPGIGAGPSLPLVAARKASLPSGWFIDGVEAACPSFLAAAKVSAGTFLIGDGDARVRRVQPYSIIAGGAYPALSLAAVQLGVLKAAPPVLEGTSPGLRVGTGRFDLSDGGNLRFVASGAQAQASRTISAADVLSGKVAGERLAGRIVFVGSSLPSFGGLRATASMPLEPSVQIHADLANGLLAGSLPQRVSSAVRYEALYVLFCGLLLSLAAARLRPSGLAASGLAMTGLTFALTLAVYAASGLLLDGMTASLATAAILTVVTSSQYSRVRQAERRARARFGQYLPKSVVDRYLDAPETARMAGEAREVTALFTDIEGFSSLARRIDPKMLVGLLDTYFSEVNALIEKRGGMIDKVVGDAVHALFNAPEDLEGHVDIAISCAGEIRLLTEEMRQRPAFAAVSFGRTRIGIETGPAILGEIGLGGKLDYTAHGEAVNLAARLQEANKRHQTSILIGPAAGKRSSLTLRGIGEHEIRDYGELALYTLD</sequence>
<feature type="transmembrane region" description="Helical" evidence="1">
    <location>
        <begin position="326"/>
        <end position="346"/>
    </location>
</feature>
<dbReference type="PANTHER" id="PTHR43081">
    <property type="entry name" value="ADENYLATE CYCLASE, TERMINAL-DIFFERENTIATION SPECIFIC-RELATED"/>
    <property type="match status" value="1"/>
</dbReference>
<feature type="transmembrane region" description="Helical" evidence="1">
    <location>
        <begin position="12"/>
        <end position="30"/>
    </location>
</feature>
<gene>
    <name evidence="3" type="ORF">ABID16_001777</name>
</gene>
<evidence type="ECO:0000313" key="3">
    <source>
        <dbReference type="EMBL" id="MET3613448.1"/>
    </source>
</evidence>
<dbReference type="RefSeq" id="WP_354555986.1">
    <property type="nucleotide sequence ID" value="NZ_JBEPMB010000002.1"/>
</dbReference>